<evidence type="ECO:0000256" key="8">
    <source>
        <dbReference type="ARBA" id="ARBA00022917"/>
    </source>
</evidence>
<keyword evidence="5 11" id="KW-0436">Ligase</keyword>
<dbReference type="CDD" id="cd00773">
    <property type="entry name" value="HisRS-like_core"/>
    <property type="match status" value="1"/>
</dbReference>
<dbReference type="Pfam" id="PF13393">
    <property type="entry name" value="tRNA-synt_His"/>
    <property type="match status" value="2"/>
</dbReference>
<keyword evidence="7 11" id="KW-0067">ATP-binding</keyword>
<evidence type="ECO:0000313" key="15">
    <source>
        <dbReference type="Proteomes" id="UP000191153"/>
    </source>
</evidence>
<dbReference type="InterPro" id="IPR015807">
    <property type="entry name" value="His-tRNA-ligase"/>
</dbReference>
<dbReference type="FunFam" id="3.30.930.10:FF:000005">
    <property type="entry name" value="Histidine--tRNA ligase"/>
    <property type="match status" value="1"/>
</dbReference>
<evidence type="ECO:0000256" key="9">
    <source>
        <dbReference type="ARBA" id="ARBA00023146"/>
    </source>
</evidence>
<keyword evidence="9 11" id="KW-0030">Aminoacyl-tRNA synthetase</keyword>
<feature type="binding site" evidence="12">
    <location>
        <position position="113"/>
    </location>
    <ligand>
        <name>L-histidine</name>
        <dbReference type="ChEBI" id="CHEBI:57595"/>
    </ligand>
</feature>
<evidence type="ECO:0000256" key="11">
    <source>
        <dbReference type="HAMAP-Rule" id="MF_00127"/>
    </source>
</evidence>
<dbReference type="Pfam" id="PF03129">
    <property type="entry name" value="HGTP_anticodon"/>
    <property type="match status" value="1"/>
</dbReference>
<dbReference type="RefSeq" id="WP_078693105.1">
    <property type="nucleotide sequence ID" value="NZ_FUWX01000005.1"/>
</dbReference>
<dbReference type="SUPFAM" id="SSF52954">
    <property type="entry name" value="Class II aaRS ABD-related"/>
    <property type="match status" value="1"/>
</dbReference>
<gene>
    <name evidence="11" type="primary">hisS</name>
    <name evidence="14" type="ORF">SAMN02745174_00579</name>
</gene>
<dbReference type="InterPro" id="IPR006195">
    <property type="entry name" value="aa-tRNA-synth_II"/>
</dbReference>
<evidence type="ECO:0000256" key="1">
    <source>
        <dbReference type="ARBA" id="ARBA00004496"/>
    </source>
</evidence>
<proteinExistence type="inferred from homology"/>
<evidence type="ECO:0000256" key="4">
    <source>
        <dbReference type="ARBA" id="ARBA00022490"/>
    </source>
</evidence>
<dbReference type="GO" id="GO:0005737">
    <property type="term" value="C:cytoplasm"/>
    <property type="evidence" value="ECO:0007669"/>
    <property type="project" value="UniProtKB-SubCell"/>
</dbReference>
<feature type="binding site" evidence="12">
    <location>
        <position position="131"/>
    </location>
    <ligand>
        <name>L-histidine</name>
        <dbReference type="ChEBI" id="CHEBI:57595"/>
    </ligand>
</feature>
<dbReference type="InterPro" id="IPR033656">
    <property type="entry name" value="HisRS_anticodon"/>
</dbReference>
<reference evidence="14 15" key="1">
    <citation type="submission" date="2017-02" db="EMBL/GenBank/DDBJ databases">
        <authorList>
            <person name="Peterson S.W."/>
        </authorList>
    </citation>
    <scope>NUCLEOTIDE SEQUENCE [LARGE SCALE GENOMIC DNA]</scope>
    <source>
        <strain evidence="14 15">ATCC 700028</strain>
    </source>
</reference>
<evidence type="ECO:0000256" key="10">
    <source>
        <dbReference type="ARBA" id="ARBA00047639"/>
    </source>
</evidence>
<evidence type="ECO:0000259" key="13">
    <source>
        <dbReference type="PROSITE" id="PS50862"/>
    </source>
</evidence>
<feature type="binding site" evidence="12">
    <location>
        <position position="127"/>
    </location>
    <ligand>
        <name>L-histidine</name>
        <dbReference type="ChEBI" id="CHEBI:57595"/>
    </ligand>
</feature>
<keyword evidence="15" id="KW-1185">Reference proteome</keyword>
<evidence type="ECO:0000256" key="5">
    <source>
        <dbReference type="ARBA" id="ARBA00022598"/>
    </source>
</evidence>
<comment type="catalytic activity">
    <reaction evidence="10 11">
        <text>tRNA(His) + L-histidine + ATP = L-histidyl-tRNA(His) + AMP + diphosphate + H(+)</text>
        <dbReference type="Rhea" id="RHEA:17313"/>
        <dbReference type="Rhea" id="RHEA-COMP:9665"/>
        <dbReference type="Rhea" id="RHEA-COMP:9689"/>
        <dbReference type="ChEBI" id="CHEBI:15378"/>
        <dbReference type="ChEBI" id="CHEBI:30616"/>
        <dbReference type="ChEBI" id="CHEBI:33019"/>
        <dbReference type="ChEBI" id="CHEBI:57595"/>
        <dbReference type="ChEBI" id="CHEBI:78442"/>
        <dbReference type="ChEBI" id="CHEBI:78527"/>
        <dbReference type="ChEBI" id="CHEBI:456215"/>
        <dbReference type="EC" id="6.1.1.21"/>
    </reaction>
</comment>
<feature type="binding site" evidence="12">
    <location>
        <position position="258"/>
    </location>
    <ligand>
        <name>L-histidine</name>
        <dbReference type="ChEBI" id="CHEBI:57595"/>
    </ligand>
</feature>
<dbReference type="Proteomes" id="UP000191153">
    <property type="component" value="Unassembled WGS sequence"/>
</dbReference>
<feature type="binding site" evidence="12">
    <location>
        <begin position="262"/>
        <end position="263"/>
    </location>
    <ligand>
        <name>L-histidine</name>
        <dbReference type="ChEBI" id="CHEBI:57595"/>
    </ligand>
</feature>
<evidence type="ECO:0000256" key="2">
    <source>
        <dbReference type="ARBA" id="ARBA00008226"/>
    </source>
</evidence>
<evidence type="ECO:0000313" key="14">
    <source>
        <dbReference type="EMBL" id="SJZ45680.1"/>
    </source>
</evidence>
<dbReference type="Gene3D" id="3.40.50.800">
    <property type="entry name" value="Anticodon-binding domain"/>
    <property type="match status" value="1"/>
</dbReference>
<dbReference type="EMBL" id="FUWX01000005">
    <property type="protein sequence ID" value="SJZ45680.1"/>
    <property type="molecule type" value="Genomic_DNA"/>
</dbReference>
<evidence type="ECO:0000256" key="6">
    <source>
        <dbReference type="ARBA" id="ARBA00022741"/>
    </source>
</evidence>
<keyword evidence="8 11" id="KW-0648">Protein biosynthesis</keyword>
<dbReference type="CDD" id="cd00859">
    <property type="entry name" value="HisRS_anticodon"/>
    <property type="match status" value="1"/>
</dbReference>
<accession>A0A1T4KTJ9</accession>
<dbReference type="SUPFAM" id="SSF55681">
    <property type="entry name" value="Class II aaRS and biotin synthetases"/>
    <property type="match status" value="1"/>
</dbReference>
<comment type="subcellular location">
    <subcellularLocation>
        <location evidence="1 11">Cytoplasm</location>
    </subcellularLocation>
</comment>
<dbReference type="EC" id="6.1.1.21" evidence="11"/>
<dbReference type="GO" id="GO:0006427">
    <property type="term" value="P:histidyl-tRNA aminoacylation"/>
    <property type="evidence" value="ECO:0007669"/>
    <property type="project" value="UniProtKB-UniRule"/>
</dbReference>
<evidence type="ECO:0000256" key="3">
    <source>
        <dbReference type="ARBA" id="ARBA00011738"/>
    </source>
</evidence>
<comment type="subunit">
    <text evidence="3 11">Homodimer.</text>
</comment>
<dbReference type="PROSITE" id="PS50862">
    <property type="entry name" value="AA_TRNA_LIGASE_II"/>
    <property type="match status" value="1"/>
</dbReference>
<dbReference type="InterPro" id="IPR004516">
    <property type="entry name" value="HisRS/HisZ"/>
</dbReference>
<dbReference type="InterPro" id="IPR041715">
    <property type="entry name" value="HisRS-like_core"/>
</dbReference>
<feature type="domain" description="Aminoacyl-transfer RNA synthetases class-II family profile" evidence="13">
    <location>
        <begin position="1"/>
        <end position="324"/>
    </location>
</feature>
<dbReference type="HAMAP" id="MF_00127">
    <property type="entry name" value="His_tRNA_synth"/>
    <property type="match status" value="1"/>
</dbReference>
<dbReference type="NCBIfam" id="TIGR00442">
    <property type="entry name" value="hisS"/>
    <property type="match status" value="1"/>
</dbReference>
<dbReference type="InterPro" id="IPR004154">
    <property type="entry name" value="Anticodon-bd"/>
</dbReference>
<keyword evidence="4 11" id="KW-0963">Cytoplasm</keyword>
<dbReference type="GO" id="GO:0004821">
    <property type="term" value="F:histidine-tRNA ligase activity"/>
    <property type="evidence" value="ECO:0007669"/>
    <property type="project" value="UniProtKB-UniRule"/>
</dbReference>
<comment type="similarity">
    <text evidence="2 11">Belongs to the class-II aminoacyl-tRNA synthetase family.</text>
</comment>
<organism evidence="14 15">
    <name type="scientific">Cetobacterium ceti</name>
    <dbReference type="NCBI Taxonomy" id="180163"/>
    <lineage>
        <taxon>Bacteria</taxon>
        <taxon>Fusobacteriati</taxon>
        <taxon>Fusobacteriota</taxon>
        <taxon>Fusobacteriia</taxon>
        <taxon>Fusobacteriales</taxon>
        <taxon>Fusobacteriaceae</taxon>
        <taxon>Cetobacterium</taxon>
    </lineage>
</organism>
<dbReference type="PIRSF" id="PIRSF001549">
    <property type="entry name" value="His-tRNA_synth"/>
    <property type="match status" value="1"/>
</dbReference>
<dbReference type="AlphaFoldDB" id="A0A1T4KTJ9"/>
<dbReference type="Gene3D" id="3.30.930.10">
    <property type="entry name" value="Bira Bifunctional Protein, Domain 2"/>
    <property type="match status" value="1"/>
</dbReference>
<dbReference type="PANTHER" id="PTHR43707">
    <property type="entry name" value="HISTIDYL-TRNA SYNTHETASE"/>
    <property type="match status" value="1"/>
</dbReference>
<keyword evidence="6 11" id="KW-0547">Nucleotide-binding</keyword>
<dbReference type="PANTHER" id="PTHR43707:SF1">
    <property type="entry name" value="HISTIDINE--TRNA LIGASE, MITOCHONDRIAL-RELATED"/>
    <property type="match status" value="1"/>
</dbReference>
<dbReference type="STRING" id="180163.SAMN02745174_00579"/>
<sequence length="413" mass="47170">MKLIKAVRGTKDIFGTDADKYNYIVNTAQKLFEDYGYTMIKTPIFEETDLFKRGIGEGTDVVEKEMYTFTDRGDRSITLRPEGTAAVVRSYLENKIYAQEDMSRFYYAGSMFRYERPQAGRQREFNQIGVEVLGESSPILDAEVIAMGYTLLEKLGITDLAVNINSVGGRESRLKFRETLLNFLEPMREDLCDDCRMRMEKNPLRVLDCKNEKCKDLTKDAPIITESLNEEEKEHYETVKKYLDIFGVKYIEDPKLVRGLDYYSSTVYEIVTNKLGSQGTVLGGGRYDTLLKQLGDRDIPAFGFAAGVERVMMLLGDNYPKNTPDLYIAWLGEATRDFAFKIAQDLRVAGLKVIIDYNSKGMKSHMKKADKLEAKNVLIIGEDELNKGTVVLKDFINRTQEELTVEQLKEKLI</sequence>
<evidence type="ECO:0000256" key="12">
    <source>
        <dbReference type="PIRSR" id="PIRSR001549-1"/>
    </source>
</evidence>
<feature type="binding site" evidence="12">
    <location>
        <begin position="82"/>
        <end position="84"/>
    </location>
    <ligand>
        <name>L-histidine</name>
        <dbReference type="ChEBI" id="CHEBI:57595"/>
    </ligand>
</feature>
<dbReference type="OrthoDB" id="9800814at2"/>
<dbReference type="InterPro" id="IPR045864">
    <property type="entry name" value="aa-tRNA-synth_II/BPL/LPL"/>
</dbReference>
<protein>
    <recommendedName>
        <fullName evidence="11">Histidine--tRNA ligase</fullName>
        <ecNumber evidence="11">6.1.1.21</ecNumber>
    </recommendedName>
    <alternativeName>
        <fullName evidence="11">Histidyl-tRNA synthetase</fullName>
        <shortName evidence="11">HisRS</shortName>
    </alternativeName>
</protein>
<dbReference type="InterPro" id="IPR036621">
    <property type="entry name" value="Anticodon-bd_dom_sf"/>
</dbReference>
<dbReference type="GO" id="GO:0005524">
    <property type="term" value="F:ATP binding"/>
    <property type="evidence" value="ECO:0007669"/>
    <property type="project" value="UniProtKB-UniRule"/>
</dbReference>
<name>A0A1T4KTJ9_9FUSO</name>
<evidence type="ECO:0000256" key="7">
    <source>
        <dbReference type="ARBA" id="ARBA00022840"/>
    </source>
</evidence>